<evidence type="ECO:0000313" key="8">
    <source>
        <dbReference type="Proteomes" id="UP000823889"/>
    </source>
</evidence>
<keyword evidence="4 6" id="KW-1133">Transmembrane helix</keyword>
<evidence type="ECO:0000313" key="7">
    <source>
        <dbReference type="EMBL" id="HJD43965.1"/>
    </source>
</evidence>
<evidence type="ECO:0000256" key="2">
    <source>
        <dbReference type="ARBA" id="ARBA00022475"/>
    </source>
</evidence>
<dbReference type="Proteomes" id="UP000823889">
    <property type="component" value="Unassembled WGS sequence"/>
</dbReference>
<reference evidence="7" key="2">
    <citation type="submission" date="2021-04" db="EMBL/GenBank/DDBJ databases">
        <authorList>
            <person name="Gilroy R."/>
        </authorList>
    </citation>
    <scope>NUCLEOTIDE SEQUENCE</scope>
    <source>
        <strain evidence="7">9264</strain>
    </source>
</reference>
<dbReference type="GO" id="GO:0015920">
    <property type="term" value="P:lipopolysaccharide transport"/>
    <property type="evidence" value="ECO:0007669"/>
    <property type="project" value="TreeGrafter"/>
</dbReference>
<dbReference type="Pfam" id="PF03739">
    <property type="entry name" value="LptF_LptG"/>
    <property type="match status" value="1"/>
</dbReference>
<feature type="transmembrane region" description="Helical" evidence="6">
    <location>
        <begin position="350"/>
        <end position="371"/>
    </location>
</feature>
<name>A0A9D2U7V5_9BURK</name>
<protein>
    <submittedName>
        <fullName evidence="7">LPS export ABC transporter permease LptG</fullName>
    </submittedName>
</protein>
<dbReference type="PANTHER" id="PTHR33529:SF2">
    <property type="entry name" value="LIPOPOLYSACCHARIDE EXPORT SYSTEM PERMEASE PROTEIN LPTG"/>
    <property type="match status" value="1"/>
</dbReference>
<feature type="transmembrane region" description="Helical" evidence="6">
    <location>
        <begin position="60"/>
        <end position="80"/>
    </location>
</feature>
<comment type="subcellular location">
    <subcellularLocation>
        <location evidence="1">Cell membrane</location>
        <topology evidence="1">Multi-pass membrane protein</topology>
    </subcellularLocation>
</comment>
<comment type="caution">
    <text evidence="7">The sequence shown here is derived from an EMBL/GenBank/DDBJ whole genome shotgun (WGS) entry which is preliminary data.</text>
</comment>
<dbReference type="GO" id="GO:0055085">
    <property type="term" value="P:transmembrane transport"/>
    <property type="evidence" value="ECO:0007669"/>
    <property type="project" value="InterPro"/>
</dbReference>
<reference evidence="7" key="1">
    <citation type="journal article" date="2021" name="PeerJ">
        <title>Extensive microbial diversity within the chicken gut microbiome revealed by metagenomics and culture.</title>
        <authorList>
            <person name="Gilroy R."/>
            <person name="Ravi A."/>
            <person name="Getino M."/>
            <person name="Pursley I."/>
            <person name="Horton D.L."/>
            <person name="Alikhan N.F."/>
            <person name="Baker D."/>
            <person name="Gharbi K."/>
            <person name="Hall N."/>
            <person name="Watson M."/>
            <person name="Adriaenssens E.M."/>
            <person name="Foster-Nyarko E."/>
            <person name="Jarju S."/>
            <person name="Secka A."/>
            <person name="Antonio M."/>
            <person name="Oren A."/>
            <person name="Chaudhuri R.R."/>
            <person name="La Ragione R."/>
            <person name="Hildebrand F."/>
            <person name="Pallen M.J."/>
        </authorList>
    </citation>
    <scope>NUCLEOTIDE SEQUENCE</scope>
    <source>
        <strain evidence="7">9264</strain>
    </source>
</reference>
<keyword evidence="5 6" id="KW-0472">Membrane</keyword>
<evidence type="ECO:0000256" key="4">
    <source>
        <dbReference type="ARBA" id="ARBA00022989"/>
    </source>
</evidence>
<feature type="transmembrane region" description="Helical" evidence="6">
    <location>
        <begin position="321"/>
        <end position="338"/>
    </location>
</feature>
<dbReference type="EMBL" id="DWUQ01000056">
    <property type="protein sequence ID" value="HJD43965.1"/>
    <property type="molecule type" value="Genomic_DNA"/>
</dbReference>
<dbReference type="InterPro" id="IPR005495">
    <property type="entry name" value="LptG/LptF_permease"/>
</dbReference>
<feature type="transmembrane region" description="Helical" evidence="6">
    <location>
        <begin position="291"/>
        <end position="309"/>
    </location>
</feature>
<dbReference type="NCBIfam" id="TIGR04408">
    <property type="entry name" value="LptG_lptG"/>
    <property type="match status" value="1"/>
</dbReference>
<keyword evidence="2" id="KW-1003">Cell membrane</keyword>
<dbReference type="AlphaFoldDB" id="A0A9D2U7V5"/>
<evidence type="ECO:0000256" key="6">
    <source>
        <dbReference type="SAM" id="Phobius"/>
    </source>
</evidence>
<dbReference type="InterPro" id="IPR030923">
    <property type="entry name" value="LptG"/>
</dbReference>
<feature type="transmembrane region" description="Helical" evidence="6">
    <location>
        <begin position="12"/>
        <end position="33"/>
    </location>
</feature>
<organism evidence="7 8">
    <name type="scientific">Candidatus Paenalcaligenes intestinipullorum</name>
    <dbReference type="NCBI Taxonomy" id="2838718"/>
    <lineage>
        <taxon>Bacteria</taxon>
        <taxon>Pseudomonadati</taxon>
        <taxon>Pseudomonadota</taxon>
        <taxon>Betaproteobacteria</taxon>
        <taxon>Burkholderiales</taxon>
        <taxon>Alcaligenaceae</taxon>
        <taxon>Paenalcaligenes</taxon>
    </lineage>
</organism>
<evidence type="ECO:0000256" key="5">
    <source>
        <dbReference type="ARBA" id="ARBA00023136"/>
    </source>
</evidence>
<keyword evidence="3 6" id="KW-0812">Transmembrane</keyword>
<dbReference type="PANTHER" id="PTHR33529">
    <property type="entry name" value="SLR0882 PROTEIN-RELATED"/>
    <property type="match status" value="1"/>
</dbReference>
<sequence length="386" mass="42759">MRIARRYLASEIYRNTALVLIALLGLFSFFALIDELDRLGDGLSIWNLFYLELLELPTRLYDLLPIGLLVGAVLGLAGLAQRNELVILRVSGVSGLQLLAMLWMSTVPLMVGAFVLSEHLTPMAELRHNEARLELLGRAGGGRLSSGYWFKENTPNDGTRIINIHTVQTGGQVQQVTVLELNKQRQLERRLRAPLGKFHADGLTLQDVVVMTIQPHAEAALANAQAPAEPLVTRNVLPEVDIATSLTSHRLTARIVTPERMAIPDLWDYIQYLDANQLQNDRQMVALWRKFAYPFSLLVMITIAAPISFLQTRRGGVGSKVFVGILLGVGFFMANQMALNIGTLSKWPPWLTALGPNCIALALALIALITIERQFRRRPSTIGALT</sequence>
<evidence type="ECO:0000256" key="3">
    <source>
        <dbReference type="ARBA" id="ARBA00022692"/>
    </source>
</evidence>
<dbReference type="GO" id="GO:0043190">
    <property type="term" value="C:ATP-binding cassette (ABC) transporter complex"/>
    <property type="evidence" value="ECO:0007669"/>
    <property type="project" value="InterPro"/>
</dbReference>
<evidence type="ECO:0000256" key="1">
    <source>
        <dbReference type="ARBA" id="ARBA00004651"/>
    </source>
</evidence>
<accession>A0A9D2U7V5</accession>
<feature type="transmembrane region" description="Helical" evidence="6">
    <location>
        <begin position="92"/>
        <end position="116"/>
    </location>
</feature>
<proteinExistence type="predicted"/>
<gene>
    <name evidence="7" type="primary">lptG</name>
    <name evidence="7" type="ORF">H9906_02930</name>
</gene>